<dbReference type="EMBL" id="KZ826362">
    <property type="protein sequence ID" value="PYI05033.1"/>
    <property type="molecule type" value="Genomic_DNA"/>
</dbReference>
<dbReference type="AlphaFoldDB" id="A0A319FEL3"/>
<keyword evidence="3" id="KW-1185">Reference proteome</keyword>
<evidence type="ECO:0000256" key="1">
    <source>
        <dbReference type="SAM" id="SignalP"/>
    </source>
</evidence>
<accession>A0A319FEL3</accession>
<evidence type="ECO:0008006" key="4">
    <source>
        <dbReference type="Google" id="ProtNLM"/>
    </source>
</evidence>
<proteinExistence type="predicted"/>
<feature type="signal peptide" evidence="1">
    <location>
        <begin position="1"/>
        <end position="19"/>
    </location>
</feature>
<dbReference type="Proteomes" id="UP000248423">
    <property type="component" value="Unassembled WGS sequence"/>
</dbReference>
<evidence type="ECO:0000313" key="3">
    <source>
        <dbReference type="Proteomes" id="UP000248423"/>
    </source>
</evidence>
<reference evidence="2 3" key="1">
    <citation type="submission" date="2018-02" db="EMBL/GenBank/DDBJ databases">
        <title>The genomes of Aspergillus section Nigri reveals drivers in fungal speciation.</title>
        <authorList>
            <consortium name="DOE Joint Genome Institute"/>
            <person name="Vesth T.C."/>
            <person name="Nybo J."/>
            <person name="Theobald S."/>
            <person name="Brandl J."/>
            <person name="Frisvad J.C."/>
            <person name="Nielsen K.F."/>
            <person name="Lyhne E.K."/>
            <person name="Kogle M.E."/>
            <person name="Kuo A."/>
            <person name="Riley R."/>
            <person name="Clum A."/>
            <person name="Nolan M."/>
            <person name="Lipzen A."/>
            <person name="Salamov A."/>
            <person name="Henrissat B."/>
            <person name="Wiebenga A."/>
            <person name="De vries R.P."/>
            <person name="Grigoriev I.V."/>
            <person name="Mortensen U.H."/>
            <person name="Andersen M.R."/>
            <person name="Baker S.E."/>
        </authorList>
    </citation>
    <scope>NUCLEOTIDE SEQUENCE [LARGE SCALE GENOMIC DNA]</scope>
    <source>
        <strain evidence="2 3">CBS 121057</strain>
    </source>
</reference>
<dbReference type="VEuPathDB" id="FungiDB:BO78DRAFT_398529"/>
<protein>
    <recommendedName>
        <fullName evidence="4">Ubiquitin 3 binding protein But2 C-terminal domain-containing protein</fullName>
    </recommendedName>
</protein>
<dbReference type="OrthoDB" id="10285990at2759"/>
<evidence type="ECO:0000313" key="2">
    <source>
        <dbReference type="EMBL" id="PYI05033.1"/>
    </source>
</evidence>
<gene>
    <name evidence="2" type="ORF">BO78DRAFT_398529</name>
</gene>
<name>A0A319FEL3_ASPSB</name>
<feature type="chain" id="PRO_5016253052" description="Ubiquitin 3 binding protein But2 C-terminal domain-containing protein" evidence="1">
    <location>
        <begin position="20"/>
        <end position="129"/>
    </location>
</feature>
<sequence length="129" mass="13703">MRLSTIALPLGLLACRALAYTQNASIAISGVPYASEIYLPEGVVQVPIVNTSIVPVTCTDLPFAVKNATLLPIVTPDNSSYTCVFLAQPCAYGVGEISPEHPSATFEDATLAAQCWWPFNPDTGLSYPI</sequence>
<dbReference type="PROSITE" id="PS51257">
    <property type="entry name" value="PROKAR_LIPOPROTEIN"/>
    <property type="match status" value="1"/>
</dbReference>
<organism evidence="2 3">
    <name type="scientific">Aspergillus sclerotiicarbonarius (strain CBS 121057 / IBT 28362)</name>
    <dbReference type="NCBI Taxonomy" id="1448318"/>
    <lineage>
        <taxon>Eukaryota</taxon>
        <taxon>Fungi</taxon>
        <taxon>Dikarya</taxon>
        <taxon>Ascomycota</taxon>
        <taxon>Pezizomycotina</taxon>
        <taxon>Eurotiomycetes</taxon>
        <taxon>Eurotiomycetidae</taxon>
        <taxon>Eurotiales</taxon>
        <taxon>Aspergillaceae</taxon>
        <taxon>Aspergillus</taxon>
        <taxon>Aspergillus subgen. Circumdati</taxon>
    </lineage>
</organism>
<keyword evidence="1" id="KW-0732">Signal</keyword>